<dbReference type="AlphaFoldDB" id="A0A1Q9CRS3"/>
<organism evidence="3 4">
    <name type="scientific">Symbiodinium microadriaticum</name>
    <name type="common">Dinoflagellate</name>
    <name type="synonym">Zooxanthella microadriatica</name>
    <dbReference type="NCBI Taxonomy" id="2951"/>
    <lineage>
        <taxon>Eukaryota</taxon>
        <taxon>Sar</taxon>
        <taxon>Alveolata</taxon>
        <taxon>Dinophyceae</taxon>
        <taxon>Suessiales</taxon>
        <taxon>Symbiodiniaceae</taxon>
        <taxon>Symbiodinium</taxon>
    </lineage>
</organism>
<proteinExistence type="predicted"/>
<feature type="domain" description="Glycosyl transferase family 25" evidence="2">
    <location>
        <begin position="319"/>
        <end position="430"/>
    </location>
</feature>
<comment type="caution">
    <text evidence="3">The sequence shown here is derived from an EMBL/GenBank/DDBJ whole genome shotgun (WGS) entry which is preliminary data.</text>
</comment>
<evidence type="ECO:0000259" key="2">
    <source>
        <dbReference type="Pfam" id="PF01755"/>
    </source>
</evidence>
<reference evidence="3 4" key="1">
    <citation type="submission" date="2016-02" db="EMBL/GenBank/DDBJ databases">
        <title>Genome analysis of coral dinoflagellate symbionts highlights evolutionary adaptations to a symbiotic lifestyle.</title>
        <authorList>
            <person name="Aranda M."/>
            <person name="Li Y."/>
            <person name="Liew Y.J."/>
            <person name="Baumgarten S."/>
            <person name="Simakov O."/>
            <person name="Wilson M."/>
            <person name="Piel J."/>
            <person name="Ashoor H."/>
            <person name="Bougouffa S."/>
            <person name="Bajic V.B."/>
            <person name="Ryu T."/>
            <person name="Ravasi T."/>
            <person name="Bayer T."/>
            <person name="Micklem G."/>
            <person name="Kim H."/>
            <person name="Bhak J."/>
            <person name="Lajeunesse T.C."/>
            <person name="Voolstra C.R."/>
        </authorList>
    </citation>
    <scope>NUCLEOTIDE SEQUENCE [LARGE SCALE GENOMIC DNA]</scope>
    <source>
        <strain evidence="3 4">CCMP2467</strain>
    </source>
</reference>
<accession>A0A1Q9CRS3</accession>
<name>A0A1Q9CRS3_SYMMI</name>
<gene>
    <name evidence="3" type="ORF">AK812_SmicGene33374</name>
</gene>
<dbReference type="OrthoDB" id="418188at2759"/>
<evidence type="ECO:0000313" key="3">
    <source>
        <dbReference type="EMBL" id="OLP85611.1"/>
    </source>
</evidence>
<dbReference type="Pfam" id="PF01755">
    <property type="entry name" value="Glyco_transf_25"/>
    <property type="match status" value="1"/>
</dbReference>
<evidence type="ECO:0000256" key="1">
    <source>
        <dbReference type="SAM" id="MobiDB-lite"/>
    </source>
</evidence>
<keyword evidence="4" id="KW-1185">Reference proteome</keyword>
<dbReference type="EMBL" id="LSRX01000965">
    <property type="protein sequence ID" value="OLP85611.1"/>
    <property type="molecule type" value="Genomic_DNA"/>
</dbReference>
<feature type="region of interest" description="Disordered" evidence="1">
    <location>
        <begin position="1"/>
        <end position="26"/>
    </location>
</feature>
<dbReference type="Proteomes" id="UP000186817">
    <property type="component" value="Unassembled WGS sequence"/>
</dbReference>
<protein>
    <recommendedName>
        <fullName evidence="2">Glycosyl transferase family 25 domain-containing protein</fullName>
    </recommendedName>
</protein>
<dbReference type="InterPro" id="IPR002654">
    <property type="entry name" value="Glyco_trans_25"/>
</dbReference>
<evidence type="ECO:0000313" key="4">
    <source>
        <dbReference type="Proteomes" id="UP000186817"/>
    </source>
</evidence>
<sequence length="537" mass="57695">MVVGIGIHTDAVGSGDNRGRPHGKLPAEEVDRITERLYTASLAERGRRRDQEKKQHEARMARTCCFVPNAGKPVSPVPETFRGVALYENYMRKVIRRAAAEKSEAAANADRNMKPKPFIRSTVYIPGVSPSPTSATATAESAGLDQADQISPQLAALAAETAEKLAAQNFDCGNTRVVLWRCSPAIDTGMLKVMIPAAGSLKQAGESAAGILSAHKQLWVGSKCAMKTRVIVLFSLAVIAGVLCTSYLPDLQGLQPELGVSDRVVTAAGFVSSGASAAAGLLSGAGLLSQPDDVEFVQPVDHEVELDIPPVHRCNPFDHVLVVNLEGPGGEARRNHILREFGKKGLRGRFKFWPAVNFGTDEGLAAETGKKKCPCDPKVGCGLSHRRIYETMLAEQWACATVFEDDVTLAENFTTRIESAIDSIPPFDVILWGFCPGGYKPRHGPKDQSSVPILRYGWPGSCVHAYTVSLSGALVLTQANTPAVVPPDGAMDGMHWYKDKTRLHVDRSGGVITGSYWFATPQLSWQGVEADNLEGGV</sequence>